<comment type="caution">
    <text evidence="2">The sequence shown here is derived from an EMBL/GenBank/DDBJ whole genome shotgun (WGS) entry which is preliminary data.</text>
</comment>
<dbReference type="EMBL" id="CAJVPI010001257">
    <property type="protein sequence ID" value="CAG8603558.1"/>
    <property type="molecule type" value="Genomic_DNA"/>
</dbReference>
<name>A0A9N9CJ23_9GLOM</name>
<gene>
    <name evidence="2" type="ORF">PBRASI_LOCUS7776</name>
</gene>
<evidence type="ECO:0000313" key="3">
    <source>
        <dbReference type="Proteomes" id="UP000789739"/>
    </source>
</evidence>
<proteinExistence type="predicted"/>
<protein>
    <submittedName>
        <fullName evidence="2">1509_t:CDS:1</fullName>
    </submittedName>
</protein>
<keyword evidence="3" id="KW-1185">Reference proteome</keyword>
<dbReference type="OrthoDB" id="2356959at2759"/>
<dbReference type="Proteomes" id="UP000789739">
    <property type="component" value="Unassembled WGS sequence"/>
</dbReference>
<keyword evidence="1" id="KW-0732">Signal</keyword>
<evidence type="ECO:0000313" key="2">
    <source>
        <dbReference type="EMBL" id="CAG8603558.1"/>
    </source>
</evidence>
<dbReference type="AlphaFoldDB" id="A0A9N9CJ23"/>
<sequence>MNLQTSNLFLLIVLSCLLTFTIIVDGSKDKHTTTITETGSSTATVTITCSSGSAPTGISCNVQNNLRRKQPKFTETVTCTPTTTICAVQTPPCCQGPGTAGWQGKFHLIVGKEEDIFEINGITSPQACCESCLADPDCLQWLFTDSCINYKNIASGDLCLSSLVDTFSNTGTIRCSGDSLNCLPQ</sequence>
<reference evidence="2" key="1">
    <citation type="submission" date="2021-06" db="EMBL/GenBank/DDBJ databases">
        <authorList>
            <person name="Kallberg Y."/>
            <person name="Tangrot J."/>
            <person name="Rosling A."/>
        </authorList>
    </citation>
    <scope>NUCLEOTIDE SEQUENCE</scope>
    <source>
        <strain evidence="2">BR232B</strain>
    </source>
</reference>
<feature type="chain" id="PRO_5040492378" evidence="1">
    <location>
        <begin position="27"/>
        <end position="185"/>
    </location>
</feature>
<feature type="signal peptide" evidence="1">
    <location>
        <begin position="1"/>
        <end position="26"/>
    </location>
</feature>
<evidence type="ECO:0000256" key="1">
    <source>
        <dbReference type="SAM" id="SignalP"/>
    </source>
</evidence>
<organism evidence="2 3">
    <name type="scientific">Paraglomus brasilianum</name>
    <dbReference type="NCBI Taxonomy" id="144538"/>
    <lineage>
        <taxon>Eukaryota</taxon>
        <taxon>Fungi</taxon>
        <taxon>Fungi incertae sedis</taxon>
        <taxon>Mucoromycota</taxon>
        <taxon>Glomeromycotina</taxon>
        <taxon>Glomeromycetes</taxon>
        <taxon>Paraglomerales</taxon>
        <taxon>Paraglomeraceae</taxon>
        <taxon>Paraglomus</taxon>
    </lineage>
</organism>
<accession>A0A9N9CJ23</accession>